<dbReference type="EMBL" id="ACHA02000012">
    <property type="protein sequence ID" value="EFK56602.1"/>
    <property type="molecule type" value="Genomic_DNA"/>
</dbReference>
<feature type="domain" description="DUF4874" evidence="2">
    <location>
        <begin position="61"/>
        <end position="237"/>
    </location>
</feature>
<dbReference type="HOGENOM" id="CLU_410440_0_0_10"/>
<dbReference type="OrthoDB" id="9760654at2"/>
<dbReference type="InterPro" id="IPR032267">
    <property type="entry name" value="DUF4832"/>
</dbReference>
<reference evidence="4" key="1">
    <citation type="submission" date="2010-07" db="EMBL/GenBank/DDBJ databases">
        <authorList>
            <person name="Muzny D."/>
            <person name="Qin X."/>
            <person name="Buhay C."/>
            <person name="Dugan-Rocha S."/>
            <person name="Ding Y."/>
            <person name="Chen G."/>
            <person name="Hawes A."/>
            <person name="Holder M."/>
            <person name="Jhangiani S."/>
            <person name="Johnson A."/>
            <person name="Khan Z."/>
            <person name="Li Z."/>
            <person name="Liu W."/>
            <person name="Liu X."/>
            <person name="Perez L."/>
            <person name="Shen H."/>
            <person name="Wang Q."/>
            <person name="Watt J."/>
            <person name="Xi L."/>
            <person name="Xin Y."/>
            <person name="Zhou J."/>
            <person name="Deng J."/>
            <person name="Jiang H."/>
            <person name="Liu Y."/>
            <person name="Qu J."/>
            <person name="Song X.-Z."/>
            <person name="Zhang L."/>
            <person name="Villasana D."/>
            <person name="Johnson A."/>
            <person name="Liu J."/>
            <person name="Liyanage D."/>
            <person name="Lorensuhewa L."/>
            <person name="Robinson T."/>
            <person name="Song A."/>
            <person name="Song B.-B."/>
            <person name="Dinh H."/>
            <person name="Thornton R."/>
            <person name="Coyle M."/>
            <person name="Francisco L."/>
            <person name="Jackson L."/>
            <person name="Javaid M."/>
            <person name="Korchina V."/>
            <person name="Kovar C."/>
            <person name="Mata R."/>
            <person name="Mathew T."/>
            <person name="Ngo R."/>
            <person name="Nguyen L."/>
            <person name="Nguyen N."/>
            <person name="Okwuonu G."/>
            <person name="Ongeri F."/>
            <person name="Pham C."/>
            <person name="Simmons D."/>
            <person name="Wilczek-Boney K."/>
            <person name="Hale W."/>
            <person name="Jakkamsetti A."/>
            <person name="Pham P."/>
            <person name="Ruth R."/>
            <person name="San Lucas F."/>
            <person name="Warren J."/>
            <person name="Zhang J."/>
            <person name="Zhao Z."/>
            <person name="Zhou C."/>
            <person name="Zhu D."/>
            <person name="Lee S."/>
            <person name="Bess C."/>
            <person name="Blankenburg K."/>
            <person name="Forbes L."/>
            <person name="Fu Q."/>
            <person name="Gubbala S."/>
            <person name="Hirani K."/>
            <person name="Jayaseelan J.C."/>
            <person name="Lara F."/>
            <person name="Munidasa M."/>
            <person name="Palculict T."/>
            <person name="Patil S."/>
            <person name="Pu L.-L."/>
            <person name="Saada N."/>
            <person name="Tang L."/>
            <person name="Weissenberger G."/>
            <person name="Zhu Y."/>
            <person name="Hemphill L."/>
            <person name="Shang Y."/>
            <person name="Youmans B."/>
            <person name="Ayvaz T."/>
            <person name="Ross M."/>
            <person name="Santibanez J."/>
            <person name="Aqrawi P."/>
            <person name="Gross S."/>
            <person name="Joshi V."/>
            <person name="Fowler G."/>
            <person name="Nazareth L."/>
            <person name="Reid J."/>
            <person name="Worley K."/>
            <person name="Petrosino J."/>
            <person name="Highlander S."/>
            <person name="Gibbs R."/>
        </authorList>
    </citation>
    <scope>NUCLEOTIDE SEQUENCE [LARGE SCALE GENOMIC DNA]</scope>
    <source>
        <strain evidence="4">ATCC 33861</strain>
    </source>
</reference>
<dbReference type="eggNOG" id="ENOG502Z8UY">
    <property type="taxonomic scope" value="Bacteria"/>
</dbReference>
<evidence type="ECO:0008006" key="6">
    <source>
        <dbReference type="Google" id="ProtNLM"/>
    </source>
</evidence>
<name>D7VS51_SPHSI</name>
<sequence>MKKSNFKPIIYGLGVLLCFIIFNSCNKEIILQEKSEILLNGRQNLASGLTPAGSSQTHLPNPERGFRYEEMAKIPSLAFPWDTNRKLNSNNWLTRLEQNYNATDGHIKVSQLYLYLTDFAGTNTLSQAALDTVSSVLGKVRNKGYKLVLRFAYTYDGTGGYVYPPMSRVLSHLDQLKPVLQNNIDVIHVLQAGTIGLWGEWHNYNNAYNQTDKDNLLRKILSILPQDRDTQIRMPYYKTASALTTAEKSRIGFHNDFFTDNTHPHASSDGYWASGNYSMVSAESISTLVDGEMPYEGTGEWNANYVNPIQAIKQFKDHRYTTFSVTHSYPQAILNWKNTPITKAQLDANNFPYDPAYFNGGVTRSVYDYVADHLGYRLWLDYAASNVIEETNQIKCNIAIRNYGFSAIHNPRKVFLVLMRADGTIVESKELTNKPSDWHTGVTQTLSANFDKPQNLGSYDIGIWMPDYPASPTYLDARYAMRFCNLEWNQVNVAGGVMGINKLDASLIGNGPLEYCSAPGDAVSPADRYIQSLSTSGAAQNISYTANAFPAGGYVSYNTQRIEAQRGTSFILNFNNSPATKWNRIIAWVDWNRDGVFDNTAERIFYIGNNASDNSATVIAVSRSISVPATAKTGVVAMRIRFHDAWLPTIGTCGYQDNSSSFDFFIKVL</sequence>
<accession>D7VS51</accession>
<dbReference type="GeneID" id="95430991"/>
<dbReference type="Pfam" id="PF20009">
    <property type="entry name" value="GEVED"/>
    <property type="match status" value="1"/>
</dbReference>
<evidence type="ECO:0000259" key="2">
    <source>
        <dbReference type="Pfam" id="PF16173"/>
    </source>
</evidence>
<organism evidence="4 5">
    <name type="scientific">Sphingobacterium spiritivorum ATCC 33861</name>
    <dbReference type="NCBI Taxonomy" id="525373"/>
    <lineage>
        <taxon>Bacteria</taxon>
        <taxon>Pseudomonadati</taxon>
        <taxon>Bacteroidota</taxon>
        <taxon>Sphingobacteriia</taxon>
        <taxon>Sphingobacteriales</taxon>
        <taxon>Sphingobacteriaceae</taxon>
        <taxon>Sphingobacterium</taxon>
    </lineage>
</organism>
<evidence type="ECO:0000313" key="4">
    <source>
        <dbReference type="EMBL" id="EFK56602.1"/>
    </source>
</evidence>
<evidence type="ECO:0000313" key="5">
    <source>
        <dbReference type="Proteomes" id="UP000006258"/>
    </source>
</evidence>
<keyword evidence="5" id="KW-1185">Reference proteome</keyword>
<dbReference type="Pfam" id="PF16173">
    <property type="entry name" value="DUF4874"/>
    <property type="match status" value="1"/>
</dbReference>
<feature type="domain" description="DUF4832" evidence="1">
    <location>
        <begin position="250"/>
        <end position="485"/>
    </location>
</feature>
<dbReference type="RefSeq" id="WP_002995308.1">
    <property type="nucleotide sequence ID" value="NZ_GL379770.1"/>
</dbReference>
<dbReference type="InterPro" id="IPR045474">
    <property type="entry name" value="GEVED"/>
</dbReference>
<feature type="domain" description="GEVED" evidence="3">
    <location>
        <begin position="585"/>
        <end position="666"/>
    </location>
</feature>
<comment type="caution">
    <text evidence="4">The sequence shown here is derived from an EMBL/GenBank/DDBJ whole genome shotgun (WGS) entry which is preliminary data.</text>
</comment>
<protein>
    <recommendedName>
        <fullName evidence="6">DUF4832 domain-containing protein</fullName>
    </recommendedName>
</protein>
<dbReference type="STRING" id="525373.HMPREF0766_13805"/>
<evidence type="ECO:0000259" key="1">
    <source>
        <dbReference type="Pfam" id="PF16116"/>
    </source>
</evidence>
<proteinExistence type="predicted"/>
<dbReference type="Proteomes" id="UP000006258">
    <property type="component" value="Unassembled WGS sequence"/>
</dbReference>
<dbReference type="InterPro" id="IPR032379">
    <property type="entry name" value="DUF4874"/>
</dbReference>
<gene>
    <name evidence="4" type="ORF">HMPREF0766_13805</name>
</gene>
<evidence type="ECO:0000259" key="3">
    <source>
        <dbReference type="Pfam" id="PF20009"/>
    </source>
</evidence>
<dbReference type="Pfam" id="PF16116">
    <property type="entry name" value="DUF4832"/>
    <property type="match status" value="1"/>
</dbReference>
<dbReference type="AlphaFoldDB" id="D7VS51"/>